<evidence type="ECO:0000256" key="6">
    <source>
        <dbReference type="ARBA" id="ARBA00023163"/>
    </source>
</evidence>
<dbReference type="InterPro" id="IPR051061">
    <property type="entry name" value="Zinc_finger_trans_reg"/>
</dbReference>
<evidence type="ECO:0000256" key="7">
    <source>
        <dbReference type="ARBA" id="ARBA00023242"/>
    </source>
</evidence>
<comment type="caution">
    <text evidence="11">The sequence shown here is derived from an EMBL/GenBank/DDBJ whole genome shotgun (WGS) entry which is preliminary data.</text>
</comment>
<evidence type="ECO:0000256" key="2">
    <source>
        <dbReference type="ARBA" id="ARBA00022723"/>
    </source>
</evidence>
<dbReference type="SMART" id="SM00355">
    <property type="entry name" value="ZnF_C2H2"/>
    <property type="match status" value="5"/>
</dbReference>
<accession>A0A834Y3B2</accession>
<dbReference type="OrthoDB" id="427030at2759"/>
<feature type="domain" description="C2H2-type" evidence="10">
    <location>
        <begin position="365"/>
        <end position="394"/>
    </location>
</feature>
<proteinExistence type="predicted"/>
<dbReference type="PROSITE" id="PS50157">
    <property type="entry name" value="ZINC_FINGER_C2H2_2"/>
    <property type="match status" value="2"/>
</dbReference>
<evidence type="ECO:0000256" key="1">
    <source>
        <dbReference type="ARBA" id="ARBA00004123"/>
    </source>
</evidence>
<keyword evidence="3 8" id="KW-0863">Zinc-finger</keyword>
<reference evidence="11 12" key="1">
    <citation type="submission" date="2020-08" db="EMBL/GenBank/DDBJ databases">
        <title>Aphidius gifuensis genome sequencing and assembly.</title>
        <authorList>
            <person name="Du Z."/>
        </authorList>
    </citation>
    <scope>NUCLEOTIDE SEQUENCE [LARGE SCALE GENOMIC DNA]</scope>
    <source>
        <strain evidence="11">YNYX2018</strain>
        <tissue evidence="11">Adults</tissue>
    </source>
</reference>
<dbReference type="InterPro" id="IPR013087">
    <property type="entry name" value="Znf_C2H2_type"/>
</dbReference>
<evidence type="ECO:0000259" key="10">
    <source>
        <dbReference type="PROSITE" id="PS50157"/>
    </source>
</evidence>
<dbReference type="SUPFAM" id="SSF57667">
    <property type="entry name" value="beta-beta-alpha zinc fingers"/>
    <property type="match status" value="1"/>
</dbReference>
<comment type="subcellular location">
    <subcellularLocation>
        <location evidence="1">Nucleus</location>
    </subcellularLocation>
</comment>
<feature type="domain" description="C2H2-type" evidence="10">
    <location>
        <begin position="417"/>
        <end position="447"/>
    </location>
</feature>
<dbReference type="InterPro" id="IPR036236">
    <property type="entry name" value="Znf_C2H2_sf"/>
</dbReference>
<dbReference type="PANTHER" id="PTHR46179">
    <property type="entry name" value="ZINC FINGER PROTEIN"/>
    <property type="match status" value="1"/>
</dbReference>
<evidence type="ECO:0000256" key="5">
    <source>
        <dbReference type="ARBA" id="ARBA00023015"/>
    </source>
</evidence>
<dbReference type="PROSITE" id="PS00028">
    <property type="entry name" value="ZINC_FINGER_C2H2_1"/>
    <property type="match status" value="3"/>
</dbReference>
<evidence type="ECO:0000256" key="4">
    <source>
        <dbReference type="ARBA" id="ARBA00022833"/>
    </source>
</evidence>
<keyword evidence="6" id="KW-0804">Transcription</keyword>
<keyword evidence="4" id="KW-0862">Zinc</keyword>
<sequence>MGQGTECTDRPTEVSVIRFVSRNRTIEEIAPKKEIFTCKQQGCGKIFTNHDEFRTHEALEELKIRFICREPGCGQEMPDPGTMWRHYQECHSNETNAFVCPYTSCGSHHNTSDNLTEHIENCHRQPPALPTEPEIICFEVPASVTNIDDDDDDDNTPRTTVEDDDVDDCGGGGGEQDEQDDHNDTCQQNDNDKINIDNDTNRFIKSSTRKNINIITNKNLTTNHDDIYKDERLIKTNICDKNITTNNKDNNIDDYSSNTEYITSSHKIDNNHDTTFYHNNVYDDNIGNKNNDDNDNLMIDNNDKTKLQDHRIDLGNLESVFRSGLEGDVKKIEVNNDASGNCSDDEEYTPKKQRMSRFKKEEQPYKCDINGCGKMYKYISHYRHHQDSHKIQETITKQLPKSPNNKTKSKASTVSFFLCKIPGCGAQVNNVTSLWKHYQENHANAKATVTQSTKLNQTFR</sequence>
<keyword evidence="2" id="KW-0479">Metal-binding</keyword>
<dbReference type="Proteomes" id="UP000639338">
    <property type="component" value="Unassembled WGS sequence"/>
</dbReference>
<dbReference type="EMBL" id="JACMRX010000001">
    <property type="protein sequence ID" value="KAF7997856.1"/>
    <property type="molecule type" value="Genomic_DNA"/>
</dbReference>
<dbReference type="GO" id="GO:0008270">
    <property type="term" value="F:zinc ion binding"/>
    <property type="evidence" value="ECO:0007669"/>
    <property type="project" value="UniProtKB-KW"/>
</dbReference>
<feature type="region of interest" description="Disordered" evidence="9">
    <location>
        <begin position="144"/>
        <end position="198"/>
    </location>
</feature>
<evidence type="ECO:0000256" key="3">
    <source>
        <dbReference type="ARBA" id="ARBA00022771"/>
    </source>
</evidence>
<keyword evidence="7" id="KW-0539">Nucleus</keyword>
<evidence type="ECO:0000256" key="8">
    <source>
        <dbReference type="PROSITE-ProRule" id="PRU00042"/>
    </source>
</evidence>
<evidence type="ECO:0000313" key="11">
    <source>
        <dbReference type="EMBL" id="KAF7997856.1"/>
    </source>
</evidence>
<evidence type="ECO:0000313" key="12">
    <source>
        <dbReference type="Proteomes" id="UP000639338"/>
    </source>
</evidence>
<evidence type="ECO:0000256" key="9">
    <source>
        <dbReference type="SAM" id="MobiDB-lite"/>
    </source>
</evidence>
<dbReference type="GO" id="GO:0005634">
    <property type="term" value="C:nucleus"/>
    <property type="evidence" value="ECO:0007669"/>
    <property type="project" value="UniProtKB-SubCell"/>
</dbReference>
<dbReference type="Gene3D" id="3.30.160.60">
    <property type="entry name" value="Classic Zinc Finger"/>
    <property type="match status" value="2"/>
</dbReference>
<dbReference type="AlphaFoldDB" id="A0A834Y3B2"/>
<gene>
    <name evidence="11" type="ORF">HCN44_009254</name>
</gene>
<keyword evidence="12" id="KW-1185">Reference proteome</keyword>
<dbReference type="GO" id="GO:0006357">
    <property type="term" value="P:regulation of transcription by RNA polymerase II"/>
    <property type="evidence" value="ECO:0007669"/>
    <property type="project" value="TreeGrafter"/>
</dbReference>
<protein>
    <recommendedName>
        <fullName evidence="10">C2H2-type domain-containing protein</fullName>
    </recommendedName>
</protein>
<name>A0A834Y3B2_APHGI</name>
<organism evidence="11 12">
    <name type="scientific">Aphidius gifuensis</name>
    <name type="common">Parasitoid wasp</name>
    <dbReference type="NCBI Taxonomy" id="684658"/>
    <lineage>
        <taxon>Eukaryota</taxon>
        <taxon>Metazoa</taxon>
        <taxon>Ecdysozoa</taxon>
        <taxon>Arthropoda</taxon>
        <taxon>Hexapoda</taxon>
        <taxon>Insecta</taxon>
        <taxon>Pterygota</taxon>
        <taxon>Neoptera</taxon>
        <taxon>Endopterygota</taxon>
        <taxon>Hymenoptera</taxon>
        <taxon>Apocrita</taxon>
        <taxon>Ichneumonoidea</taxon>
        <taxon>Braconidae</taxon>
        <taxon>Aphidiinae</taxon>
        <taxon>Aphidius</taxon>
    </lineage>
</organism>
<keyword evidence="5" id="KW-0805">Transcription regulation</keyword>
<dbReference type="PANTHER" id="PTHR46179:SF13">
    <property type="entry name" value="C2H2-TYPE DOMAIN-CONTAINING PROTEIN"/>
    <property type="match status" value="1"/>
</dbReference>